<dbReference type="InterPro" id="IPR001245">
    <property type="entry name" value="Ser-Thr/Tyr_kinase_cat_dom"/>
</dbReference>
<dbReference type="GO" id="GO:0004674">
    <property type="term" value="F:protein serine/threonine kinase activity"/>
    <property type="evidence" value="ECO:0007669"/>
    <property type="project" value="UniProtKB-KW"/>
</dbReference>
<dbReference type="InterPro" id="IPR017441">
    <property type="entry name" value="Protein_kinase_ATP_BS"/>
</dbReference>
<evidence type="ECO:0000256" key="10">
    <source>
        <dbReference type="PROSITE-ProRule" id="PRU10141"/>
    </source>
</evidence>
<dbReference type="WBParaSite" id="jg18949">
    <property type="protein sequence ID" value="jg18949"/>
    <property type="gene ID" value="jg18949"/>
</dbReference>
<protein>
    <recommendedName>
        <fullName evidence="2">non-specific serine/threonine protein kinase</fullName>
        <ecNumber evidence="2">2.7.11.1</ecNumber>
    </recommendedName>
</protein>
<proteinExistence type="inferred from homology"/>
<dbReference type="PANTHER" id="PTHR44899:SF3">
    <property type="entry name" value="SERINE_THREONINE-PROTEIN KINASE NEK1"/>
    <property type="match status" value="1"/>
</dbReference>
<keyword evidence="13" id="KW-1185">Reference proteome</keyword>
<feature type="domain" description="Protein kinase" evidence="12">
    <location>
        <begin position="5"/>
        <end position="251"/>
    </location>
</feature>
<dbReference type="InterPro" id="IPR008271">
    <property type="entry name" value="Ser/Thr_kinase_AS"/>
</dbReference>
<reference evidence="14" key="1">
    <citation type="submission" date="2022-11" db="UniProtKB">
        <authorList>
            <consortium name="WormBaseParasite"/>
        </authorList>
    </citation>
    <scope>IDENTIFICATION</scope>
</reference>
<feature type="binding site" evidence="10">
    <location>
        <position position="33"/>
    </location>
    <ligand>
        <name>ATP</name>
        <dbReference type="ChEBI" id="CHEBI:30616"/>
    </ligand>
</feature>
<keyword evidence="5 10" id="KW-0547">Nucleotide-binding</keyword>
<dbReference type="InterPro" id="IPR011009">
    <property type="entry name" value="Kinase-like_dom_sf"/>
</dbReference>
<dbReference type="PRINTS" id="PR00109">
    <property type="entry name" value="TYRKINASE"/>
</dbReference>
<evidence type="ECO:0000256" key="4">
    <source>
        <dbReference type="ARBA" id="ARBA00022679"/>
    </source>
</evidence>
<organism evidence="13 14">
    <name type="scientific">Ditylenchus dipsaci</name>
    <dbReference type="NCBI Taxonomy" id="166011"/>
    <lineage>
        <taxon>Eukaryota</taxon>
        <taxon>Metazoa</taxon>
        <taxon>Ecdysozoa</taxon>
        <taxon>Nematoda</taxon>
        <taxon>Chromadorea</taxon>
        <taxon>Rhabditida</taxon>
        <taxon>Tylenchina</taxon>
        <taxon>Tylenchomorpha</taxon>
        <taxon>Sphaerularioidea</taxon>
        <taxon>Anguinidae</taxon>
        <taxon>Anguininae</taxon>
        <taxon>Ditylenchus</taxon>
    </lineage>
</organism>
<dbReference type="AlphaFoldDB" id="A0A915DF96"/>
<dbReference type="SMART" id="SM00220">
    <property type="entry name" value="S_TKc"/>
    <property type="match status" value="1"/>
</dbReference>
<dbReference type="GO" id="GO:0005524">
    <property type="term" value="F:ATP binding"/>
    <property type="evidence" value="ECO:0007669"/>
    <property type="project" value="UniProtKB-UniRule"/>
</dbReference>
<evidence type="ECO:0000256" key="5">
    <source>
        <dbReference type="ARBA" id="ARBA00022741"/>
    </source>
</evidence>
<evidence type="ECO:0000256" key="6">
    <source>
        <dbReference type="ARBA" id="ARBA00022777"/>
    </source>
</evidence>
<dbReference type="InterPro" id="IPR000719">
    <property type="entry name" value="Prot_kinase_dom"/>
</dbReference>
<comment type="catalytic activity">
    <reaction evidence="8">
        <text>L-threonyl-[protein] + ATP = O-phospho-L-threonyl-[protein] + ADP + H(+)</text>
        <dbReference type="Rhea" id="RHEA:46608"/>
        <dbReference type="Rhea" id="RHEA-COMP:11060"/>
        <dbReference type="Rhea" id="RHEA-COMP:11605"/>
        <dbReference type="ChEBI" id="CHEBI:15378"/>
        <dbReference type="ChEBI" id="CHEBI:30013"/>
        <dbReference type="ChEBI" id="CHEBI:30616"/>
        <dbReference type="ChEBI" id="CHEBI:61977"/>
        <dbReference type="ChEBI" id="CHEBI:456216"/>
        <dbReference type="EC" id="2.7.11.1"/>
    </reaction>
</comment>
<dbReference type="PANTHER" id="PTHR44899">
    <property type="entry name" value="CAMK FAMILY PROTEIN KINASE"/>
    <property type="match status" value="1"/>
</dbReference>
<evidence type="ECO:0000256" key="7">
    <source>
        <dbReference type="ARBA" id="ARBA00022840"/>
    </source>
</evidence>
<evidence type="ECO:0000313" key="14">
    <source>
        <dbReference type="WBParaSite" id="jg18949"/>
    </source>
</evidence>
<dbReference type="PROSITE" id="PS00108">
    <property type="entry name" value="PROTEIN_KINASE_ST"/>
    <property type="match status" value="1"/>
</dbReference>
<comment type="catalytic activity">
    <reaction evidence="9">
        <text>L-seryl-[protein] + ATP = O-phospho-L-seryl-[protein] + ADP + H(+)</text>
        <dbReference type="Rhea" id="RHEA:17989"/>
        <dbReference type="Rhea" id="RHEA-COMP:9863"/>
        <dbReference type="Rhea" id="RHEA-COMP:11604"/>
        <dbReference type="ChEBI" id="CHEBI:15378"/>
        <dbReference type="ChEBI" id="CHEBI:29999"/>
        <dbReference type="ChEBI" id="CHEBI:30616"/>
        <dbReference type="ChEBI" id="CHEBI:83421"/>
        <dbReference type="ChEBI" id="CHEBI:456216"/>
        <dbReference type="EC" id="2.7.11.1"/>
    </reaction>
</comment>
<evidence type="ECO:0000259" key="12">
    <source>
        <dbReference type="PROSITE" id="PS50011"/>
    </source>
</evidence>
<keyword evidence="7 10" id="KW-0067">ATP-binding</keyword>
<accession>A0A915DF96</accession>
<dbReference type="Proteomes" id="UP000887574">
    <property type="component" value="Unplaced"/>
</dbReference>
<dbReference type="PROSITE" id="PS50011">
    <property type="entry name" value="PROTEIN_KINASE_DOM"/>
    <property type="match status" value="1"/>
</dbReference>
<evidence type="ECO:0000256" key="1">
    <source>
        <dbReference type="ARBA" id="ARBA00010886"/>
    </source>
</evidence>
<evidence type="ECO:0000313" key="13">
    <source>
        <dbReference type="Proteomes" id="UP000887574"/>
    </source>
</evidence>
<evidence type="ECO:0000256" key="11">
    <source>
        <dbReference type="RuleBase" id="RU000304"/>
    </source>
</evidence>
<evidence type="ECO:0000256" key="8">
    <source>
        <dbReference type="ARBA" id="ARBA00047899"/>
    </source>
</evidence>
<dbReference type="SUPFAM" id="SSF56112">
    <property type="entry name" value="Protein kinase-like (PK-like)"/>
    <property type="match status" value="1"/>
</dbReference>
<dbReference type="Pfam" id="PF00069">
    <property type="entry name" value="Pkinase"/>
    <property type="match status" value="1"/>
</dbReference>
<dbReference type="PROSITE" id="PS00107">
    <property type="entry name" value="PROTEIN_KINASE_ATP"/>
    <property type="match status" value="1"/>
</dbReference>
<evidence type="ECO:0000256" key="9">
    <source>
        <dbReference type="ARBA" id="ARBA00048679"/>
    </source>
</evidence>
<dbReference type="GO" id="GO:0006950">
    <property type="term" value="P:response to stress"/>
    <property type="evidence" value="ECO:0007669"/>
    <property type="project" value="UniProtKB-ARBA"/>
</dbReference>
<dbReference type="EC" id="2.7.11.1" evidence="2"/>
<evidence type="ECO:0000256" key="2">
    <source>
        <dbReference type="ARBA" id="ARBA00012513"/>
    </source>
</evidence>
<dbReference type="InterPro" id="IPR051131">
    <property type="entry name" value="NEK_Ser/Thr_kinase_NIMA"/>
</dbReference>
<name>A0A915DF96_9BILA</name>
<dbReference type="PIRSF" id="PIRSF000654">
    <property type="entry name" value="Integrin-linked_kinase"/>
    <property type="match status" value="1"/>
</dbReference>
<dbReference type="Gene3D" id="1.10.510.10">
    <property type="entry name" value="Transferase(Phosphotransferase) domain 1"/>
    <property type="match status" value="1"/>
</dbReference>
<comment type="similarity">
    <text evidence="1">Belongs to the protein kinase superfamily. NEK Ser/Thr protein kinase family. NIMA subfamily.</text>
</comment>
<keyword evidence="6" id="KW-0418">Kinase</keyword>
<sequence length="256" mass="28412">MQQPYQKIVEIGNGAFGRCFLCKDSNGTSIVLKKVCDDNNDAVNEARIISRLKHKNIVQCFETYRSARSIYMVLEYMEGGNLDALIKAREERSFSDQTVLSYCLQISGALAYVHSKSIVHRDVKPSNILLDAEYKIVKLADFGISVELDDGKQASGRLGTSAYMSPEILEGREFDFKADIWALGCVLYELVERKRAFAGGSELAIQYKICSGTYSLSVDSRFKKLIQAMLVSSASARPDAKGVIDQLMSTVNCNTP</sequence>
<keyword evidence="4" id="KW-0808">Transferase</keyword>
<keyword evidence="3 11" id="KW-0723">Serine/threonine-protein kinase</keyword>
<evidence type="ECO:0000256" key="3">
    <source>
        <dbReference type="ARBA" id="ARBA00022527"/>
    </source>
</evidence>